<protein>
    <recommendedName>
        <fullName evidence="1">DUF5611 domain-containing protein</fullName>
    </recommendedName>
</protein>
<sequence length="110" mass="12726">MSLKNIMQEYSIKRGYGKNLAENMVQGLRDQFGIEPEESDGHYVVSYGALKRLEVWTGEKGKTLIVDTESRTDVDDETIIDTNRRFRRYLEQATGYNSKERAKKAKKMAE</sequence>
<evidence type="ECO:0000313" key="3">
    <source>
        <dbReference type="Proteomes" id="UP001168338"/>
    </source>
</evidence>
<evidence type="ECO:0000313" key="2">
    <source>
        <dbReference type="EMBL" id="MDN7025200.1"/>
    </source>
</evidence>
<name>A0ABT8MB85_9EURY</name>
<dbReference type="InterPro" id="IPR016800">
    <property type="entry name" value="UCP022080"/>
</dbReference>
<accession>A0ABT8MB85</accession>
<gene>
    <name evidence="2" type="ORF">FGU65_09910</name>
</gene>
<dbReference type="Gene3D" id="3.30.310.190">
    <property type="match status" value="1"/>
</dbReference>
<dbReference type="PIRSF" id="PIRSF022080">
    <property type="entry name" value="UCP022080"/>
    <property type="match status" value="1"/>
</dbReference>
<proteinExistence type="predicted"/>
<evidence type="ECO:0000259" key="1">
    <source>
        <dbReference type="Pfam" id="PF18446"/>
    </source>
</evidence>
<dbReference type="EMBL" id="VCYH01000006">
    <property type="protein sequence ID" value="MDN7025200.1"/>
    <property type="molecule type" value="Genomic_DNA"/>
</dbReference>
<dbReference type="InterPro" id="IPR040713">
    <property type="entry name" value="DUF5611"/>
</dbReference>
<reference evidence="2" key="1">
    <citation type="submission" date="2019-05" db="EMBL/GenBank/DDBJ databases">
        <title>Methanoculleus sp. FWC-SCC1, a methanogenic archaeon isolated from deep marine cold seep.</title>
        <authorList>
            <person name="Chen Y.-W."/>
            <person name="Chen S.-C."/>
            <person name="Teng N.-H."/>
            <person name="Lai M.-C."/>
        </authorList>
    </citation>
    <scope>NUCLEOTIDE SEQUENCE</scope>
    <source>
        <strain evidence="2">FWC-SCC1</strain>
    </source>
</reference>
<organism evidence="2 3">
    <name type="scientific">Methanoculleus frigidifontis</name>
    <dbReference type="NCBI Taxonomy" id="2584085"/>
    <lineage>
        <taxon>Archaea</taxon>
        <taxon>Methanobacteriati</taxon>
        <taxon>Methanobacteriota</taxon>
        <taxon>Stenosarchaea group</taxon>
        <taxon>Methanomicrobia</taxon>
        <taxon>Methanomicrobiales</taxon>
        <taxon>Methanomicrobiaceae</taxon>
        <taxon>Methanoculleus</taxon>
    </lineage>
</organism>
<feature type="domain" description="DUF5611" evidence="1">
    <location>
        <begin position="7"/>
        <end position="107"/>
    </location>
</feature>
<keyword evidence="3" id="KW-1185">Reference proteome</keyword>
<comment type="caution">
    <text evidence="2">The sequence shown here is derived from an EMBL/GenBank/DDBJ whole genome shotgun (WGS) entry which is preliminary data.</text>
</comment>
<dbReference type="Proteomes" id="UP001168338">
    <property type="component" value="Unassembled WGS sequence"/>
</dbReference>
<dbReference type="Pfam" id="PF18446">
    <property type="entry name" value="DUF5611"/>
    <property type="match status" value="1"/>
</dbReference>